<sequence length="104" mass="12172">MKKLLVSCLVLLVLMVSFYFFFRETFDRFNPLIAQEYVYVEIQDEPINDDGRYKYDVNGMNESGETKRVVFSTSARLDRGTHIRVLAKGTHTEAYTFIEESEMP</sequence>
<comment type="caution">
    <text evidence="1">The sequence shown here is derived from an EMBL/GenBank/DDBJ whole genome shotgun (WGS) entry which is preliminary data.</text>
</comment>
<proteinExistence type="predicted"/>
<dbReference type="NCBIfam" id="TIGR01655">
    <property type="entry name" value="yxeA_fam"/>
    <property type="match status" value="1"/>
</dbReference>
<dbReference type="EMBL" id="JAFBCV010000001">
    <property type="protein sequence ID" value="MBM7836880.1"/>
    <property type="molecule type" value="Genomic_DNA"/>
</dbReference>
<keyword evidence="2" id="KW-1185">Reference proteome</keyword>
<dbReference type="InterPro" id="IPR036166">
    <property type="entry name" value="YxeA-like_sf"/>
</dbReference>
<accession>A0ABS2SPZ7</accession>
<evidence type="ECO:0000313" key="2">
    <source>
        <dbReference type="Proteomes" id="UP001179280"/>
    </source>
</evidence>
<dbReference type="SUPFAM" id="SSF159121">
    <property type="entry name" value="BC4932-like"/>
    <property type="match status" value="1"/>
</dbReference>
<reference evidence="1" key="1">
    <citation type="submission" date="2021-01" db="EMBL/GenBank/DDBJ databases">
        <title>Genomic Encyclopedia of Type Strains, Phase IV (KMG-IV): sequencing the most valuable type-strain genomes for metagenomic binning, comparative biology and taxonomic classification.</title>
        <authorList>
            <person name="Goeker M."/>
        </authorList>
    </citation>
    <scope>NUCLEOTIDE SEQUENCE</scope>
    <source>
        <strain evidence="1">DSM 21943</strain>
    </source>
</reference>
<dbReference type="PANTHER" id="PTHR36433">
    <property type="entry name" value="HYPOTHETICAL CYTOSOLIC PROTEIN"/>
    <property type="match status" value="1"/>
</dbReference>
<dbReference type="Proteomes" id="UP001179280">
    <property type="component" value="Unassembled WGS sequence"/>
</dbReference>
<dbReference type="PANTHER" id="PTHR36433:SF2">
    <property type="entry name" value="YXEA FAMILY PROTEIN"/>
    <property type="match status" value="1"/>
</dbReference>
<dbReference type="RefSeq" id="WP_204463591.1">
    <property type="nucleotide sequence ID" value="NZ_JAFBCV010000001.1"/>
</dbReference>
<gene>
    <name evidence="1" type="ORF">JOC54_000111</name>
</gene>
<dbReference type="Pfam" id="PF06486">
    <property type="entry name" value="DUF1093"/>
    <property type="match status" value="1"/>
</dbReference>
<organism evidence="1 2">
    <name type="scientific">Shouchella xiaoxiensis</name>
    <dbReference type="NCBI Taxonomy" id="766895"/>
    <lineage>
        <taxon>Bacteria</taxon>
        <taxon>Bacillati</taxon>
        <taxon>Bacillota</taxon>
        <taxon>Bacilli</taxon>
        <taxon>Bacillales</taxon>
        <taxon>Bacillaceae</taxon>
        <taxon>Shouchella</taxon>
    </lineage>
</organism>
<dbReference type="InterPro" id="IPR006542">
    <property type="entry name" value="DUF1093"/>
</dbReference>
<evidence type="ECO:0000313" key="1">
    <source>
        <dbReference type="EMBL" id="MBM7836880.1"/>
    </source>
</evidence>
<name>A0ABS2SPZ7_9BACI</name>
<dbReference type="Gene3D" id="2.40.50.480">
    <property type="match status" value="1"/>
</dbReference>
<protein>
    <submittedName>
        <fullName evidence="1">Uncharacterized protein (TIGR01655 family)</fullName>
    </submittedName>
</protein>